<dbReference type="Pfam" id="PF00474">
    <property type="entry name" value="SSF"/>
    <property type="match status" value="2"/>
</dbReference>
<feature type="transmembrane region" description="Helical" evidence="8">
    <location>
        <begin position="270"/>
        <end position="288"/>
    </location>
</feature>
<reference evidence="10" key="1">
    <citation type="submission" date="2025-08" db="UniProtKB">
        <authorList>
            <consortium name="RefSeq"/>
        </authorList>
    </citation>
    <scope>IDENTIFICATION</scope>
    <source>
        <tissue evidence="10">Whole organism</tissue>
    </source>
</reference>
<feature type="transmembrane region" description="Helical" evidence="8">
    <location>
        <begin position="567"/>
        <end position="586"/>
    </location>
</feature>
<organism evidence="9 10">
    <name type="scientific">Hyalella azteca</name>
    <name type="common">Amphipod</name>
    <dbReference type="NCBI Taxonomy" id="294128"/>
    <lineage>
        <taxon>Eukaryota</taxon>
        <taxon>Metazoa</taxon>
        <taxon>Ecdysozoa</taxon>
        <taxon>Arthropoda</taxon>
        <taxon>Crustacea</taxon>
        <taxon>Multicrustacea</taxon>
        <taxon>Malacostraca</taxon>
        <taxon>Eumalacostraca</taxon>
        <taxon>Peracarida</taxon>
        <taxon>Amphipoda</taxon>
        <taxon>Senticaudata</taxon>
        <taxon>Talitrida</taxon>
        <taxon>Talitroidea</taxon>
        <taxon>Hyalellidae</taxon>
        <taxon>Hyalella</taxon>
    </lineage>
</organism>
<comment type="subcellular location">
    <subcellularLocation>
        <location evidence="1">Membrane</location>
        <topology evidence="1">Multi-pass membrane protein</topology>
    </subcellularLocation>
</comment>
<evidence type="ECO:0000256" key="4">
    <source>
        <dbReference type="ARBA" id="ARBA00022989"/>
    </source>
</evidence>
<feature type="transmembrane region" description="Helical" evidence="8">
    <location>
        <begin position="12"/>
        <end position="39"/>
    </location>
</feature>
<evidence type="ECO:0000256" key="5">
    <source>
        <dbReference type="ARBA" id="ARBA00023136"/>
    </source>
</evidence>
<evidence type="ECO:0000256" key="2">
    <source>
        <dbReference type="ARBA" id="ARBA00006434"/>
    </source>
</evidence>
<feature type="transmembrane region" description="Helical" evidence="8">
    <location>
        <begin position="59"/>
        <end position="84"/>
    </location>
</feature>
<dbReference type="PANTHER" id="PTHR11819:SF150">
    <property type="entry name" value="SODIUM_MYO-INOSITOL COTRANSPORTER"/>
    <property type="match status" value="1"/>
</dbReference>
<feature type="transmembrane region" description="Helical" evidence="8">
    <location>
        <begin position="322"/>
        <end position="342"/>
    </location>
</feature>
<keyword evidence="5 8" id="KW-0472">Membrane</keyword>
<sequence>HFIGLAGSGSAAGIAVGAFELNALLLLQLLGWVFLPVFIASKVTTLPEYMSKRFGGRRIRSWLTVLSMLLYIFTKISVNLYSGAVFLQQALRWRNIYICIVILLLLTALCTAVGGLAAVIYTDTLQFFVMIGGSMALCIISSYMMVQRAMASKSLSHAKGATIFAGIFKLLPLFLIIIPGMVSRVLFTNEVACVDPDACFEFCGSRVSCSNSAYPKLVLELLPGGLRGVMLAVMLSALISDLTSIFNSAATLFTIDVWKYFRPLASTRELLLCARVFILFLLVVSVAWVPVIESTQGGEMYSYIQSVWMKLLSYILCEQGAFWGLISGFVVGGVRMAMDFYYGEPLCYEEDLRPAVLKIHYLYFAMLLFWFTLFMCFLVSLASPPVERWRLIRTTYWTRYDKTVRLDEVKLAVANALLPLQENGRVPCSSAVHGDADLNHSLDVNVETTYEATNADVTLTWDKNYADGCEGTEVNVPLACHRSSSDQGEVPRGKSDVVDTSKLGNGMARRASCCKQTGTCKRLMTRLLGSRAIGRLSASEYQDVAADCGEPSTLLTSLHQEPWEERLLNCLLVLMCVLCVSLYIFFSINPFTLSEVYKLQLQRLHQMGYINHTTLALGSNVAVLV</sequence>
<dbReference type="InterPro" id="IPR001734">
    <property type="entry name" value="Na/solute_symporter"/>
</dbReference>
<gene>
    <name evidence="10" type="primary">LOC108677759</name>
</gene>
<feature type="transmembrane region" description="Helical" evidence="8">
    <location>
        <begin position="158"/>
        <end position="178"/>
    </location>
</feature>
<evidence type="ECO:0000313" key="9">
    <source>
        <dbReference type="Proteomes" id="UP000694843"/>
    </source>
</evidence>
<name>A0A8B7P5U7_HYAAZ</name>
<comment type="similarity">
    <text evidence="2 6">Belongs to the sodium:solute symporter (SSF) (TC 2.A.21) family.</text>
</comment>
<dbReference type="RefSeq" id="XP_018021519.2">
    <property type="nucleotide sequence ID" value="XM_018166030.2"/>
</dbReference>
<keyword evidence="9" id="KW-1185">Reference proteome</keyword>
<evidence type="ECO:0000256" key="7">
    <source>
        <dbReference type="SAM" id="MobiDB-lite"/>
    </source>
</evidence>
<dbReference type="Proteomes" id="UP000694843">
    <property type="component" value="Unplaced"/>
</dbReference>
<evidence type="ECO:0000256" key="6">
    <source>
        <dbReference type="RuleBase" id="RU362091"/>
    </source>
</evidence>
<dbReference type="OrthoDB" id="6132759at2759"/>
<protein>
    <submittedName>
        <fullName evidence="10">Sodium/myo-inositol cotransporter-like</fullName>
    </submittedName>
</protein>
<proteinExistence type="inferred from homology"/>
<evidence type="ECO:0000313" key="10">
    <source>
        <dbReference type="RefSeq" id="XP_018021519.2"/>
    </source>
</evidence>
<feature type="compositionally biased region" description="Basic and acidic residues" evidence="7">
    <location>
        <begin position="489"/>
        <end position="499"/>
    </location>
</feature>
<evidence type="ECO:0000256" key="3">
    <source>
        <dbReference type="ARBA" id="ARBA00022692"/>
    </source>
</evidence>
<keyword evidence="3 8" id="KW-0812">Transmembrane</keyword>
<feature type="transmembrane region" description="Helical" evidence="8">
    <location>
        <begin position="229"/>
        <end position="258"/>
    </location>
</feature>
<dbReference type="KEGG" id="hazt:108677759"/>
<dbReference type="GO" id="GO:0005412">
    <property type="term" value="F:D-glucose:sodium symporter activity"/>
    <property type="evidence" value="ECO:0007669"/>
    <property type="project" value="TreeGrafter"/>
</dbReference>
<feature type="region of interest" description="Disordered" evidence="7">
    <location>
        <begin position="482"/>
        <end position="501"/>
    </location>
</feature>
<dbReference type="PROSITE" id="PS50283">
    <property type="entry name" value="NA_SOLUT_SYMP_3"/>
    <property type="match status" value="1"/>
</dbReference>
<dbReference type="PANTHER" id="PTHR11819">
    <property type="entry name" value="SOLUTE CARRIER FAMILY 5"/>
    <property type="match status" value="1"/>
</dbReference>
<feature type="transmembrane region" description="Helical" evidence="8">
    <location>
        <begin position="362"/>
        <end position="383"/>
    </location>
</feature>
<dbReference type="InterPro" id="IPR038377">
    <property type="entry name" value="Na/Glc_symporter_sf"/>
</dbReference>
<dbReference type="GO" id="GO:0005886">
    <property type="term" value="C:plasma membrane"/>
    <property type="evidence" value="ECO:0007669"/>
    <property type="project" value="TreeGrafter"/>
</dbReference>
<evidence type="ECO:0000256" key="8">
    <source>
        <dbReference type="SAM" id="Phobius"/>
    </source>
</evidence>
<feature type="transmembrane region" description="Helical" evidence="8">
    <location>
        <begin position="127"/>
        <end position="146"/>
    </location>
</feature>
<evidence type="ECO:0000256" key="1">
    <source>
        <dbReference type="ARBA" id="ARBA00004141"/>
    </source>
</evidence>
<dbReference type="AlphaFoldDB" id="A0A8B7P5U7"/>
<feature type="non-terminal residue" evidence="10">
    <location>
        <position position="1"/>
    </location>
</feature>
<feature type="transmembrane region" description="Helical" evidence="8">
    <location>
        <begin position="96"/>
        <end position="121"/>
    </location>
</feature>
<dbReference type="Gene3D" id="1.20.1730.10">
    <property type="entry name" value="Sodium/glucose cotransporter"/>
    <property type="match status" value="2"/>
</dbReference>
<dbReference type="GeneID" id="108677759"/>
<keyword evidence="4 8" id="KW-1133">Transmembrane helix</keyword>
<accession>A0A8B7P5U7</accession>